<evidence type="ECO:0000313" key="1">
    <source>
        <dbReference type="EMBL" id="GAA3385099.1"/>
    </source>
</evidence>
<comment type="caution">
    <text evidence="1">The sequence shown here is derived from an EMBL/GenBank/DDBJ whole genome shotgun (WGS) entry which is preliminary data.</text>
</comment>
<name>A0ABP6SU76_9ACTN</name>
<dbReference type="RefSeq" id="WP_345727471.1">
    <property type="nucleotide sequence ID" value="NZ_BAAAYN010000011.1"/>
</dbReference>
<dbReference type="EMBL" id="BAAAYN010000011">
    <property type="protein sequence ID" value="GAA3385099.1"/>
    <property type="molecule type" value="Genomic_DNA"/>
</dbReference>
<keyword evidence="2" id="KW-1185">Reference proteome</keyword>
<protein>
    <submittedName>
        <fullName evidence="1">Uncharacterized protein</fullName>
    </submittedName>
</protein>
<gene>
    <name evidence="1" type="ORF">GCM10020369_17280</name>
</gene>
<evidence type="ECO:0000313" key="2">
    <source>
        <dbReference type="Proteomes" id="UP001501676"/>
    </source>
</evidence>
<accession>A0ABP6SU76</accession>
<dbReference type="Proteomes" id="UP001501676">
    <property type="component" value="Unassembled WGS sequence"/>
</dbReference>
<sequence>MSVDRARIQAVLPDYAVGEEIADGAVYRARERRLGEDRVVTVLASFGPGLAAPEHPHIVRIPNNGYLFRPSVTLPTDATPTAAAFNPDATRVAVAAADGTVQLRTLRR</sequence>
<proteinExistence type="predicted"/>
<reference evidence="2" key="1">
    <citation type="journal article" date="2019" name="Int. J. Syst. Evol. Microbiol.">
        <title>The Global Catalogue of Microorganisms (GCM) 10K type strain sequencing project: providing services to taxonomists for standard genome sequencing and annotation.</title>
        <authorList>
            <consortium name="The Broad Institute Genomics Platform"/>
            <consortium name="The Broad Institute Genome Sequencing Center for Infectious Disease"/>
            <person name="Wu L."/>
            <person name="Ma J."/>
        </authorList>
    </citation>
    <scope>NUCLEOTIDE SEQUENCE [LARGE SCALE GENOMIC DNA]</scope>
    <source>
        <strain evidence="2">JCM 9458</strain>
    </source>
</reference>
<organism evidence="1 2">
    <name type="scientific">Cryptosporangium minutisporangium</name>
    <dbReference type="NCBI Taxonomy" id="113569"/>
    <lineage>
        <taxon>Bacteria</taxon>
        <taxon>Bacillati</taxon>
        <taxon>Actinomycetota</taxon>
        <taxon>Actinomycetes</taxon>
        <taxon>Cryptosporangiales</taxon>
        <taxon>Cryptosporangiaceae</taxon>
        <taxon>Cryptosporangium</taxon>
    </lineage>
</organism>